<dbReference type="PANTHER" id="PTHR43661">
    <property type="entry name" value="D-XYLONATE DEHYDRATASE"/>
    <property type="match status" value="1"/>
</dbReference>
<feature type="domain" description="Dihydroxy-acid/6-phosphogluconate dehydratase C-terminal" evidence="7">
    <location>
        <begin position="566"/>
        <end position="664"/>
    </location>
</feature>
<dbReference type="SUPFAM" id="SSF143975">
    <property type="entry name" value="IlvD/EDD N-terminal domain-like"/>
    <property type="match status" value="1"/>
</dbReference>
<evidence type="ECO:0000313" key="9">
    <source>
        <dbReference type="Proteomes" id="UP000092687"/>
    </source>
</evidence>
<comment type="similarity">
    <text evidence="1">Belongs to the IlvD/Edd family.</text>
</comment>
<name>A0A1C7DTP1_9BACL</name>
<dbReference type="OrthoDB" id="9807077at2"/>
<evidence type="ECO:0000256" key="2">
    <source>
        <dbReference type="ARBA" id="ARBA00022714"/>
    </source>
</evidence>
<dbReference type="InterPro" id="IPR037237">
    <property type="entry name" value="IlvD/EDD_N"/>
</dbReference>
<dbReference type="Proteomes" id="UP000092687">
    <property type="component" value="Chromosome"/>
</dbReference>
<proteinExistence type="inferred from homology"/>
<reference evidence="9" key="1">
    <citation type="submission" date="2016-07" db="EMBL/GenBank/DDBJ databases">
        <authorList>
            <person name="See-Too W.S."/>
        </authorList>
    </citation>
    <scope>NUCLEOTIDE SEQUENCE [LARGE SCALE GENOMIC DNA]</scope>
    <source>
        <strain evidence="9">DSM 24743</strain>
    </source>
</reference>
<gene>
    <name evidence="8" type="ORF">BBI08_12050</name>
</gene>
<dbReference type="InterPro" id="IPR056740">
    <property type="entry name" value="ILV_EDD_C"/>
</dbReference>
<keyword evidence="5" id="KW-0028">Amino-acid biosynthesis</keyword>
<evidence type="ECO:0000256" key="4">
    <source>
        <dbReference type="ARBA" id="ARBA00023239"/>
    </source>
</evidence>
<dbReference type="EMBL" id="CP016537">
    <property type="protein sequence ID" value="ANU14563.1"/>
    <property type="molecule type" value="Genomic_DNA"/>
</dbReference>
<keyword evidence="2" id="KW-0479">Metal-binding</keyword>
<dbReference type="InterPro" id="IPR042096">
    <property type="entry name" value="Dihydro-acid_dehy_C"/>
</dbReference>
<dbReference type="Pfam" id="PF00920">
    <property type="entry name" value="ILVD_EDD_N"/>
    <property type="match status" value="1"/>
</dbReference>
<dbReference type="GO" id="GO:0016836">
    <property type="term" value="F:hydro-lyase activity"/>
    <property type="evidence" value="ECO:0007669"/>
    <property type="project" value="TreeGrafter"/>
</dbReference>
<keyword evidence="2" id="KW-0001">2Fe-2S</keyword>
<protein>
    <submittedName>
        <fullName evidence="8">Dihydroxy-acid dehydratase</fullName>
    </submittedName>
</protein>
<dbReference type="Gene3D" id="3.50.30.80">
    <property type="entry name" value="IlvD/EDD C-terminal domain-like"/>
    <property type="match status" value="1"/>
</dbReference>
<keyword evidence="2" id="KW-0408">Iron</keyword>
<feature type="domain" description="Dihydroxy-acid/6-phosphogluconate dehydratase N-terminal" evidence="6">
    <location>
        <begin position="65"/>
        <end position="431"/>
    </location>
</feature>
<organism evidence="8 9">
    <name type="scientific">Planococcus halocryophilus</name>
    <dbReference type="NCBI Taxonomy" id="1215089"/>
    <lineage>
        <taxon>Bacteria</taxon>
        <taxon>Bacillati</taxon>
        <taxon>Bacillota</taxon>
        <taxon>Bacilli</taxon>
        <taxon>Bacillales</taxon>
        <taxon>Caryophanaceae</taxon>
        <taxon>Planococcus</taxon>
    </lineage>
</organism>
<evidence type="ECO:0000256" key="5">
    <source>
        <dbReference type="ARBA" id="ARBA00023304"/>
    </source>
</evidence>
<accession>A0A1C7DTP1</accession>
<dbReference type="PANTHER" id="PTHR43661:SF3">
    <property type="entry name" value="D-XYLONATE DEHYDRATASE YAGF-RELATED"/>
    <property type="match status" value="1"/>
</dbReference>
<dbReference type="GO" id="GO:0005829">
    <property type="term" value="C:cytosol"/>
    <property type="evidence" value="ECO:0007669"/>
    <property type="project" value="TreeGrafter"/>
</dbReference>
<dbReference type="GO" id="GO:0009082">
    <property type="term" value="P:branched-chain amino acid biosynthetic process"/>
    <property type="evidence" value="ECO:0007669"/>
    <property type="project" value="UniProtKB-KW"/>
</dbReference>
<dbReference type="RefSeq" id="WP_008497568.1">
    <property type="nucleotide sequence ID" value="NZ_CP016537.2"/>
</dbReference>
<dbReference type="GO" id="GO:0051537">
    <property type="term" value="F:2 iron, 2 sulfur cluster binding"/>
    <property type="evidence" value="ECO:0007669"/>
    <property type="project" value="UniProtKB-KW"/>
</dbReference>
<keyword evidence="3" id="KW-0411">Iron-sulfur</keyword>
<keyword evidence="5" id="KW-0100">Branched-chain amino acid biosynthesis</keyword>
<dbReference type="KEGG" id="phc:BBI08_12050"/>
<dbReference type="InterPro" id="IPR000581">
    <property type="entry name" value="ILV_EDD_N"/>
</dbReference>
<reference evidence="9" key="2">
    <citation type="submission" date="2016-10" db="EMBL/GenBank/DDBJ databases">
        <authorList>
            <person name="See-Too W.S."/>
        </authorList>
    </citation>
    <scope>NUCLEOTIDE SEQUENCE [LARGE SCALE GENOMIC DNA]</scope>
    <source>
        <strain evidence="9">DSM 24743</strain>
    </source>
</reference>
<evidence type="ECO:0000256" key="1">
    <source>
        <dbReference type="ARBA" id="ARBA00006486"/>
    </source>
</evidence>
<sequence length="744" mass="82130">MGIYPNISNNVNPYRDNVQGKANEPITVAGLLDRSKQTLGSEYDGPPPDWTLEEIYNRLEENAPRIAIIGGSSDHPAHIMDFKTSSHAAIRIWQNGGVPFYFSTPVMCDGTAQSNQGMSYSLQSRNAVAQMVVNQMEAHSYHGAFVIQGCDKQPLGVVSALVHLDRIRQYRGEAPFFATFAPAHVLQGGTIPTTLFSELEEVAKSAESQGAIDIADDLRDAMAYILQCSSNTAFQGVLERATDRGIITKMAHKDYEKRLAVATCDGSGGVCAFNGTGNSSRHLVAGMGLVHPELELLTQSPNQSQVNKALDSLATMINDPVYGAANIMATNIRNAIRIHSASGGSTNLMMHIVAGMLYGGYKFSLWDLDEIHHSHPIPDLFNYSLTEGRDIFSLAMQCCDSDSRGMESLFYELMENGVPMDVDSPTVTGGTWRSRLVKTESLPADNIKENPVILSKPRRPYSGVDVLTGNFFESAVVKISGMPTPQLEQFDKKVALVLYFENEDLANRSLLDANLITKLKENRSFSHENLLALLRANSEKDYEEWNKDDYDTLFDKMVAEAVLKIAVIISGQGPEAFGMPEMFTSMQHINANRKLKRLATLISDGRYSGVTYGAAIGHMTPEAKNGGGILYLQTGDLLYLSLREGKIEFVDEKALQAGKLEFEFEKTRKNRSELALERLKEINKRQRLVAASNRMVGHTDAANGVVPEAVAEEALFNYKTDIQFPFTEEIITTNDKGIQVFNRY</sequence>
<dbReference type="STRING" id="1215089.BBI08_12050"/>
<evidence type="ECO:0000259" key="6">
    <source>
        <dbReference type="Pfam" id="PF00920"/>
    </source>
</evidence>
<evidence type="ECO:0000259" key="7">
    <source>
        <dbReference type="Pfam" id="PF24877"/>
    </source>
</evidence>
<evidence type="ECO:0000256" key="3">
    <source>
        <dbReference type="ARBA" id="ARBA00023014"/>
    </source>
</evidence>
<keyword evidence="9" id="KW-1185">Reference proteome</keyword>
<dbReference type="AlphaFoldDB" id="A0A1C7DTP1"/>
<dbReference type="Pfam" id="PF24877">
    <property type="entry name" value="ILV_EDD_C"/>
    <property type="match status" value="1"/>
</dbReference>
<dbReference type="SUPFAM" id="SSF52016">
    <property type="entry name" value="LeuD/IlvD-like"/>
    <property type="match status" value="1"/>
</dbReference>
<evidence type="ECO:0000313" key="8">
    <source>
        <dbReference type="EMBL" id="ANU14563.1"/>
    </source>
</evidence>
<keyword evidence="4" id="KW-0456">Lyase</keyword>